<feature type="signal peptide" evidence="6">
    <location>
        <begin position="1"/>
        <end position="20"/>
    </location>
</feature>
<evidence type="ECO:0000313" key="7">
    <source>
        <dbReference type="EMBL" id="CAA9493154.1"/>
    </source>
</evidence>
<keyword evidence="2 5" id="KW-0813">Transport</keyword>
<protein>
    <submittedName>
        <fullName evidence="7">Zinc ABC transporter, substrate-binding protein ZnuA</fullName>
    </submittedName>
</protein>
<proteinExistence type="inferred from homology"/>
<gene>
    <name evidence="7" type="ORF">AVDCRST_MAG45-855</name>
</gene>
<dbReference type="InterPro" id="IPR050492">
    <property type="entry name" value="Bact_metal-bind_prot9"/>
</dbReference>
<dbReference type="AlphaFoldDB" id="A0A6J4S9P2"/>
<name>A0A6J4S9P2_9ACTN</name>
<dbReference type="EMBL" id="CADCVU010000077">
    <property type="protein sequence ID" value="CAA9493154.1"/>
    <property type="molecule type" value="Genomic_DNA"/>
</dbReference>
<dbReference type="GO" id="GO:0030001">
    <property type="term" value="P:metal ion transport"/>
    <property type="evidence" value="ECO:0007669"/>
    <property type="project" value="InterPro"/>
</dbReference>
<dbReference type="Pfam" id="PF01297">
    <property type="entry name" value="ZnuA"/>
    <property type="match status" value="1"/>
</dbReference>
<keyword evidence="3" id="KW-0479">Metal-binding</keyword>
<dbReference type="GO" id="GO:0007155">
    <property type="term" value="P:cell adhesion"/>
    <property type="evidence" value="ECO:0007669"/>
    <property type="project" value="InterPro"/>
</dbReference>
<dbReference type="InterPro" id="IPR006128">
    <property type="entry name" value="Lipoprotein_PsaA-like"/>
</dbReference>
<accession>A0A6J4S9P2</accession>
<dbReference type="GO" id="GO:0046872">
    <property type="term" value="F:metal ion binding"/>
    <property type="evidence" value="ECO:0007669"/>
    <property type="project" value="UniProtKB-KW"/>
</dbReference>
<dbReference type="PROSITE" id="PS51257">
    <property type="entry name" value="PROKAR_LIPOPROTEIN"/>
    <property type="match status" value="1"/>
</dbReference>
<evidence type="ECO:0000256" key="1">
    <source>
        <dbReference type="ARBA" id="ARBA00004196"/>
    </source>
</evidence>
<dbReference type="InterPro" id="IPR006129">
    <property type="entry name" value="AdhesinB"/>
</dbReference>
<evidence type="ECO:0000256" key="3">
    <source>
        <dbReference type="ARBA" id="ARBA00022723"/>
    </source>
</evidence>
<evidence type="ECO:0000256" key="4">
    <source>
        <dbReference type="ARBA" id="ARBA00022729"/>
    </source>
</evidence>
<evidence type="ECO:0000256" key="5">
    <source>
        <dbReference type="RuleBase" id="RU003512"/>
    </source>
</evidence>
<comment type="subcellular location">
    <subcellularLocation>
        <location evidence="1">Cell envelope</location>
    </subcellularLocation>
</comment>
<keyword evidence="4 6" id="KW-0732">Signal</keyword>
<evidence type="ECO:0000256" key="2">
    <source>
        <dbReference type="ARBA" id="ARBA00022448"/>
    </source>
</evidence>
<comment type="similarity">
    <text evidence="5">Belongs to the bacterial solute-binding protein 9 family.</text>
</comment>
<dbReference type="PANTHER" id="PTHR42953:SF1">
    <property type="entry name" value="METAL-BINDING PROTEIN HI_0362-RELATED"/>
    <property type="match status" value="1"/>
</dbReference>
<dbReference type="GO" id="GO:0030313">
    <property type="term" value="C:cell envelope"/>
    <property type="evidence" value="ECO:0007669"/>
    <property type="project" value="UniProtKB-SubCell"/>
</dbReference>
<dbReference type="InterPro" id="IPR006127">
    <property type="entry name" value="ZnuA-like"/>
</dbReference>
<feature type="chain" id="PRO_5026940253" evidence="6">
    <location>
        <begin position="21"/>
        <end position="304"/>
    </location>
</feature>
<dbReference type="SUPFAM" id="SSF53807">
    <property type="entry name" value="Helical backbone' metal receptor"/>
    <property type="match status" value="1"/>
</dbReference>
<dbReference type="PANTHER" id="PTHR42953">
    <property type="entry name" value="HIGH-AFFINITY ZINC UPTAKE SYSTEM PROTEIN ZNUA-RELATED"/>
    <property type="match status" value="1"/>
</dbReference>
<organism evidence="7">
    <name type="scientific">uncultured Solirubrobacterales bacterium</name>
    <dbReference type="NCBI Taxonomy" id="768556"/>
    <lineage>
        <taxon>Bacteria</taxon>
        <taxon>Bacillati</taxon>
        <taxon>Actinomycetota</taxon>
        <taxon>Thermoleophilia</taxon>
        <taxon>Solirubrobacterales</taxon>
        <taxon>environmental samples</taxon>
    </lineage>
</organism>
<dbReference type="PRINTS" id="PR00690">
    <property type="entry name" value="ADHESNFAMILY"/>
</dbReference>
<dbReference type="PRINTS" id="PR00691">
    <property type="entry name" value="ADHESINB"/>
</dbReference>
<evidence type="ECO:0000256" key="6">
    <source>
        <dbReference type="SAM" id="SignalP"/>
    </source>
</evidence>
<reference evidence="7" key="1">
    <citation type="submission" date="2020-02" db="EMBL/GenBank/DDBJ databases">
        <authorList>
            <person name="Meier V. D."/>
        </authorList>
    </citation>
    <scope>NUCLEOTIDE SEQUENCE</scope>
    <source>
        <strain evidence="7">AVDCRST_MAG45</strain>
    </source>
</reference>
<sequence length="304" mass="32145">MRTILIIVGFGALAAAVASVAGCGATGGSSGRVQVVATTMQVADFARQVGGDRVEVTGLLDAEAEPHDYEPTPSDAEAVSEADLVVANGANLDDWLGDLLEQAGADAPRVEAARGVTLLPTDEEGFPGDPHVWHDPTAAARMVDNVAAGLARADPAGRDAYRRRAAIYRQRLDRMAKSIRESFAPIPPEQRDLVTSHDAFGYFARAYDLNVIGSVLPTVTTEAEPSAQQIKALVDEIRAERVRTVFTEEAVEPRLERRVAEEAGARVSTSLYADALGPPGSGTAGFVEAELANARAMRSAWIAP</sequence>
<dbReference type="Gene3D" id="3.40.50.1980">
    <property type="entry name" value="Nitrogenase molybdenum iron protein domain"/>
    <property type="match status" value="2"/>
</dbReference>